<protein>
    <submittedName>
        <fullName evidence="1">Uncharacterized protein</fullName>
    </submittedName>
</protein>
<accession>A0A4C1WZH6</accession>
<proteinExistence type="predicted"/>
<dbReference type="AlphaFoldDB" id="A0A4C1WZH6"/>
<dbReference type="EMBL" id="BGZK01000685">
    <property type="protein sequence ID" value="GBP56112.1"/>
    <property type="molecule type" value="Genomic_DNA"/>
</dbReference>
<keyword evidence="2" id="KW-1185">Reference proteome</keyword>
<evidence type="ECO:0000313" key="1">
    <source>
        <dbReference type="EMBL" id="GBP56112.1"/>
    </source>
</evidence>
<dbReference type="Proteomes" id="UP000299102">
    <property type="component" value="Unassembled WGS sequence"/>
</dbReference>
<comment type="caution">
    <text evidence="1">The sequence shown here is derived from an EMBL/GenBank/DDBJ whole genome shotgun (WGS) entry which is preliminary data.</text>
</comment>
<evidence type="ECO:0000313" key="2">
    <source>
        <dbReference type="Proteomes" id="UP000299102"/>
    </source>
</evidence>
<organism evidence="1 2">
    <name type="scientific">Eumeta variegata</name>
    <name type="common">Bagworm moth</name>
    <name type="synonym">Eumeta japonica</name>
    <dbReference type="NCBI Taxonomy" id="151549"/>
    <lineage>
        <taxon>Eukaryota</taxon>
        <taxon>Metazoa</taxon>
        <taxon>Ecdysozoa</taxon>
        <taxon>Arthropoda</taxon>
        <taxon>Hexapoda</taxon>
        <taxon>Insecta</taxon>
        <taxon>Pterygota</taxon>
        <taxon>Neoptera</taxon>
        <taxon>Endopterygota</taxon>
        <taxon>Lepidoptera</taxon>
        <taxon>Glossata</taxon>
        <taxon>Ditrysia</taxon>
        <taxon>Tineoidea</taxon>
        <taxon>Psychidae</taxon>
        <taxon>Oiketicinae</taxon>
        <taxon>Eumeta</taxon>
    </lineage>
</organism>
<name>A0A4C1WZH6_EUMVA</name>
<reference evidence="1 2" key="1">
    <citation type="journal article" date="2019" name="Commun. Biol.">
        <title>The bagworm genome reveals a unique fibroin gene that provides high tensile strength.</title>
        <authorList>
            <person name="Kono N."/>
            <person name="Nakamura H."/>
            <person name="Ohtoshi R."/>
            <person name="Tomita M."/>
            <person name="Numata K."/>
            <person name="Arakawa K."/>
        </authorList>
    </citation>
    <scope>NUCLEOTIDE SEQUENCE [LARGE SCALE GENOMIC DNA]</scope>
</reference>
<sequence>MGQLDRLISTKTLKITMINNSKQNQLALCAHCAGRRGGRGGACGQAGRGAALRDTMPRGSLARSAPY</sequence>
<gene>
    <name evidence="1" type="ORF">EVAR_26083_1</name>
</gene>